<evidence type="ECO:0000313" key="1">
    <source>
        <dbReference type="EMBL" id="KAF7997086.1"/>
    </source>
</evidence>
<dbReference type="EMBL" id="JACMRX010000001">
    <property type="protein sequence ID" value="KAF7997086.1"/>
    <property type="molecule type" value="Genomic_DNA"/>
</dbReference>
<gene>
    <name evidence="1" type="ORF">HCN44_005363</name>
</gene>
<sequence length="102" mass="12029">MIGYWTYHRLFVTTIDVQLGSQRWEMTSDSEFFDLRYPRSLKMFKRDKIEPAIGLDNRYRLMRGERMLDAKGNITNDYGDPPGVNSLEELAQQSQKKYALSK</sequence>
<keyword evidence="2" id="KW-1185">Reference proteome</keyword>
<name>A0A834Y300_APHGI</name>
<organism evidence="1 2">
    <name type="scientific">Aphidius gifuensis</name>
    <name type="common">Parasitoid wasp</name>
    <dbReference type="NCBI Taxonomy" id="684658"/>
    <lineage>
        <taxon>Eukaryota</taxon>
        <taxon>Metazoa</taxon>
        <taxon>Ecdysozoa</taxon>
        <taxon>Arthropoda</taxon>
        <taxon>Hexapoda</taxon>
        <taxon>Insecta</taxon>
        <taxon>Pterygota</taxon>
        <taxon>Neoptera</taxon>
        <taxon>Endopterygota</taxon>
        <taxon>Hymenoptera</taxon>
        <taxon>Apocrita</taxon>
        <taxon>Ichneumonoidea</taxon>
        <taxon>Braconidae</taxon>
        <taxon>Aphidiinae</taxon>
        <taxon>Aphidius</taxon>
    </lineage>
</organism>
<protein>
    <submittedName>
        <fullName evidence="1">Uncharacterized protein</fullName>
    </submittedName>
</protein>
<proteinExistence type="predicted"/>
<dbReference type="AlphaFoldDB" id="A0A834Y300"/>
<dbReference type="Proteomes" id="UP000639338">
    <property type="component" value="Unassembled WGS sequence"/>
</dbReference>
<comment type="caution">
    <text evidence="1">The sequence shown here is derived from an EMBL/GenBank/DDBJ whole genome shotgun (WGS) entry which is preliminary data.</text>
</comment>
<dbReference type="OrthoDB" id="7698194at2759"/>
<evidence type="ECO:0000313" key="2">
    <source>
        <dbReference type="Proteomes" id="UP000639338"/>
    </source>
</evidence>
<accession>A0A834Y300</accession>
<reference evidence="1 2" key="1">
    <citation type="submission" date="2020-08" db="EMBL/GenBank/DDBJ databases">
        <title>Aphidius gifuensis genome sequencing and assembly.</title>
        <authorList>
            <person name="Du Z."/>
        </authorList>
    </citation>
    <scope>NUCLEOTIDE SEQUENCE [LARGE SCALE GENOMIC DNA]</scope>
    <source>
        <strain evidence="1">YNYX2018</strain>
        <tissue evidence="1">Adults</tissue>
    </source>
</reference>